<feature type="non-terminal residue" evidence="1">
    <location>
        <position position="1"/>
    </location>
</feature>
<name>A0A383BAM9_9ZZZZ</name>
<dbReference type="GO" id="GO:0044038">
    <property type="term" value="P:cell wall macromolecule biosynthetic process"/>
    <property type="evidence" value="ECO:0007669"/>
    <property type="project" value="InterPro"/>
</dbReference>
<dbReference type="SUPFAM" id="SSF55729">
    <property type="entry name" value="Acyl-CoA N-acyltransferases (Nat)"/>
    <property type="match status" value="1"/>
</dbReference>
<protein>
    <recommendedName>
        <fullName evidence="2">BioF2-like acetyltransferase domain-containing protein</fullName>
    </recommendedName>
</protein>
<evidence type="ECO:0008006" key="2">
    <source>
        <dbReference type="Google" id="ProtNLM"/>
    </source>
</evidence>
<dbReference type="EMBL" id="UINC01198505">
    <property type="protein sequence ID" value="SVE16488.1"/>
    <property type="molecule type" value="Genomic_DNA"/>
</dbReference>
<reference evidence="1" key="1">
    <citation type="submission" date="2018-05" db="EMBL/GenBank/DDBJ databases">
        <authorList>
            <person name="Lanie J.A."/>
            <person name="Ng W.-L."/>
            <person name="Kazmierczak K.M."/>
            <person name="Andrzejewski T.M."/>
            <person name="Davidsen T.M."/>
            <person name="Wayne K.J."/>
            <person name="Tettelin H."/>
            <person name="Glass J.I."/>
            <person name="Rusch D."/>
            <person name="Podicherti R."/>
            <person name="Tsui H.-C.T."/>
            <person name="Winkler M.E."/>
        </authorList>
    </citation>
    <scope>NUCLEOTIDE SEQUENCE</scope>
</reference>
<dbReference type="InterPro" id="IPR003447">
    <property type="entry name" value="FEMABX"/>
</dbReference>
<dbReference type="PROSITE" id="PS51191">
    <property type="entry name" value="FEMABX"/>
    <property type="match status" value="1"/>
</dbReference>
<dbReference type="InterPro" id="IPR016181">
    <property type="entry name" value="Acyl_CoA_acyltransferase"/>
</dbReference>
<gene>
    <name evidence="1" type="ORF">METZ01_LOCUS469342</name>
</gene>
<organism evidence="1">
    <name type="scientific">marine metagenome</name>
    <dbReference type="NCBI Taxonomy" id="408172"/>
    <lineage>
        <taxon>unclassified sequences</taxon>
        <taxon>metagenomes</taxon>
        <taxon>ecological metagenomes</taxon>
    </lineage>
</organism>
<evidence type="ECO:0000313" key="1">
    <source>
        <dbReference type="EMBL" id="SVE16488.1"/>
    </source>
</evidence>
<dbReference type="AlphaFoldDB" id="A0A383BAM9"/>
<dbReference type="GO" id="GO:0016755">
    <property type="term" value="F:aminoacyltransferase activity"/>
    <property type="evidence" value="ECO:0007669"/>
    <property type="project" value="InterPro"/>
</dbReference>
<sequence length="157" mass="18256">LKILDSKTITWEYMQEFHSLHIREAGRETRSEESWKRQYEMVKADEAFVIFGTFENQLVSAGFFSYNKTNCYYQVSASRRDLFDKPLFHAIMWTAILYAKNLGCRWFEVGEKYFPNHPADKISTTKELGISNFKSGFGGETRMFLDLTLDNGLDSAS</sequence>
<proteinExistence type="predicted"/>
<dbReference type="Gene3D" id="3.40.630.30">
    <property type="match status" value="1"/>
</dbReference>
<accession>A0A383BAM9</accession>